<evidence type="ECO:0000313" key="7">
    <source>
        <dbReference type="EMBL" id="KFI51235.1"/>
    </source>
</evidence>
<dbReference type="PANTHER" id="PTHR33217">
    <property type="entry name" value="TRANSPOSASE FOR INSERTION SEQUENCE ELEMENT IS1081"/>
    <property type="match status" value="1"/>
</dbReference>
<dbReference type="GO" id="GO:0003677">
    <property type="term" value="F:DNA binding"/>
    <property type="evidence" value="ECO:0007669"/>
    <property type="project" value="UniProtKB-UniRule"/>
</dbReference>
<keyword evidence="6" id="KW-0814">Transposable element</keyword>
<comment type="similarity">
    <text evidence="2 6">Belongs to the transposase mutator family.</text>
</comment>
<dbReference type="Pfam" id="PF00872">
    <property type="entry name" value="Transposase_mut"/>
    <property type="match status" value="1"/>
</dbReference>
<sequence>MSRKDWDILKRDPKPIYTVVNEAAAEQARDEMLDKWASKYPAMGGLRLNTWDRFVPFLNYDVEIHQTICSTNAIESLNARFRRAVRARGHFSDERAALRCLYLTVKSLAPTGKAGTMDDTWKPALNTFTVTFADRWSASENI</sequence>
<accession>A0A086ZXI5</accession>
<evidence type="ECO:0000256" key="5">
    <source>
        <dbReference type="ARBA" id="ARBA00023172"/>
    </source>
</evidence>
<comment type="caution">
    <text evidence="7">The sequence shown here is derived from an EMBL/GenBank/DDBJ whole genome shotgun (WGS) entry which is preliminary data.</text>
</comment>
<evidence type="ECO:0000256" key="6">
    <source>
        <dbReference type="RuleBase" id="RU365089"/>
    </source>
</evidence>
<dbReference type="PANTHER" id="PTHR33217:SF8">
    <property type="entry name" value="MUTATOR FAMILY TRANSPOSASE"/>
    <property type="match status" value="1"/>
</dbReference>
<protein>
    <recommendedName>
        <fullName evidence="6">Mutator family transposase</fullName>
    </recommendedName>
</protein>
<keyword evidence="3 6" id="KW-0815">Transposition</keyword>
<evidence type="ECO:0000256" key="3">
    <source>
        <dbReference type="ARBA" id="ARBA00022578"/>
    </source>
</evidence>
<dbReference type="EMBL" id="JGYN01000010">
    <property type="protein sequence ID" value="KFI51235.1"/>
    <property type="molecule type" value="Genomic_DNA"/>
</dbReference>
<evidence type="ECO:0000256" key="2">
    <source>
        <dbReference type="ARBA" id="ARBA00010961"/>
    </source>
</evidence>
<evidence type="ECO:0000256" key="1">
    <source>
        <dbReference type="ARBA" id="ARBA00002190"/>
    </source>
</evidence>
<name>A0A086ZXI5_9BIFI</name>
<dbReference type="AlphaFoldDB" id="A0A086ZXI5"/>
<comment type="function">
    <text evidence="1 6">Required for the transposition of the insertion element.</text>
</comment>
<organism evidence="7 8">
    <name type="scientific">Bifidobacterium biavatii DSM 23969</name>
    <dbReference type="NCBI Taxonomy" id="1437608"/>
    <lineage>
        <taxon>Bacteria</taxon>
        <taxon>Bacillati</taxon>
        <taxon>Actinomycetota</taxon>
        <taxon>Actinomycetes</taxon>
        <taxon>Bifidobacteriales</taxon>
        <taxon>Bifidobacteriaceae</taxon>
        <taxon>Bifidobacterium</taxon>
    </lineage>
</organism>
<keyword evidence="4 6" id="KW-0238">DNA-binding</keyword>
<dbReference type="GO" id="GO:0006313">
    <property type="term" value="P:DNA transposition"/>
    <property type="evidence" value="ECO:0007669"/>
    <property type="project" value="UniProtKB-UniRule"/>
</dbReference>
<dbReference type="InterPro" id="IPR001207">
    <property type="entry name" value="Transposase_mutator"/>
</dbReference>
<keyword evidence="8" id="KW-1185">Reference proteome</keyword>
<evidence type="ECO:0000313" key="8">
    <source>
        <dbReference type="Proteomes" id="UP000029108"/>
    </source>
</evidence>
<keyword evidence="5 6" id="KW-0233">DNA recombination</keyword>
<dbReference type="GO" id="GO:0004803">
    <property type="term" value="F:transposase activity"/>
    <property type="evidence" value="ECO:0007669"/>
    <property type="project" value="UniProtKB-UniRule"/>
</dbReference>
<dbReference type="eggNOG" id="COG3328">
    <property type="taxonomic scope" value="Bacteria"/>
</dbReference>
<reference evidence="7 8" key="1">
    <citation type="submission" date="2014-03" db="EMBL/GenBank/DDBJ databases">
        <title>Genomics of Bifidobacteria.</title>
        <authorList>
            <person name="Ventura M."/>
            <person name="Milani C."/>
            <person name="Lugli G.A."/>
        </authorList>
    </citation>
    <scope>NUCLEOTIDE SEQUENCE [LARGE SCALE GENOMIC DNA]</scope>
    <source>
        <strain evidence="7 8">DSM 23969</strain>
    </source>
</reference>
<gene>
    <name evidence="7" type="ORF">BBIA_0799</name>
</gene>
<proteinExistence type="inferred from homology"/>
<dbReference type="Proteomes" id="UP000029108">
    <property type="component" value="Unassembled WGS sequence"/>
</dbReference>
<evidence type="ECO:0000256" key="4">
    <source>
        <dbReference type="ARBA" id="ARBA00023125"/>
    </source>
</evidence>